<evidence type="ECO:0000259" key="6">
    <source>
        <dbReference type="Pfam" id="PF04932"/>
    </source>
</evidence>
<dbReference type="GO" id="GO:0016874">
    <property type="term" value="F:ligase activity"/>
    <property type="evidence" value="ECO:0007669"/>
    <property type="project" value="UniProtKB-KW"/>
</dbReference>
<feature type="transmembrane region" description="Helical" evidence="5">
    <location>
        <begin position="326"/>
        <end position="347"/>
    </location>
</feature>
<reference evidence="7 8" key="1">
    <citation type="submission" date="2016-10" db="EMBL/GenBank/DDBJ databases">
        <authorList>
            <person name="Varghese N."/>
            <person name="Submissions S."/>
        </authorList>
    </citation>
    <scope>NUCLEOTIDE SEQUENCE [LARGE SCALE GENOMIC DNA]</scope>
    <source>
        <strain evidence="7 8">CGMCC 1.6859</strain>
    </source>
</reference>
<dbReference type="Proteomes" id="UP000199307">
    <property type="component" value="Unassembled WGS sequence"/>
</dbReference>
<evidence type="ECO:0000256" key="2">
    <source>
        <dbReference type="ARBA" id="ARBA00022692"/>
    </source>
</evidence>
<feature type="domain" description="O-antigen ligase-related" evidence="6">
    <location>
        <begin position="180"/>
        <end position="338"/>
    </location>
</feature>
<keyword evidence="2 5" id="KW-0812">Transmembrane</keyword>
<accession>A0ABY0LB25</accession>
<keyword evidence="3 5" id="KW-1133">Transmembrane helix</keyword>
<protein>
    <submittedName>
        <fullName evidence="7">O-Antigen ligase</fullName>
    </submittedName>
</protein>
<dbReference type="EMBL" id="FMVC01000001">
    <property type="protein sequence ID" value="SCX95330.1"/>
    <property type="molecule type" value="Genomic_DNA"/>
</dbReference>
<evidence type="ECO:0000256" key="5">
    <source>
        <dbReference type="SAM" id="Phobius"/>
    </source>
</evidence>
<feature type="transmembrane region" description="Helical" evidence="5">
    <location>
        <begin position="353"/>
        <end position="373"/>
    </location>
</feature>
<dbReference type="PANTHER" id="PTHR37422">
    <property type="entry name" value="TEICHURONIC ACID BIOSYNTHESIS PROTEIN TUAE"/>
    <property type="match status" value="1"/>
</dbReference>
<sequence>MKSFIEKNLYHYAAYFMILVLFFSKALPNIGLIILTILFLIKFDIKAFKINSYSKQILLILLFYLIVKSALYGNLSFDFRVYKGILLAFWISILLCKIKDIKTLKLIVLIGIDACILISMFLIGVFYFQTGILPFSNTAEVNKLLLLERPYIAFITVLGFLISLEKAIIISKWRKFYLFNSVLLLGFILLISARISIITVFAIAGVYFVFYFKTKWYKKILFALALGLLFVGVVMSNKNIRERFFIKSNLEKSLQEASDYEPRIVIWNCAYKMTKQDDFILLTGFDGYQKIKNNLLDCYASSIENQSKKEYFLSEKFNTHNQFIDFYLVGGIIAFLLFSAFFVALFLELRLDFFKIAIVIAFLLFFIVENIFYRQFGCYLFGIFTLILLQRKEDE</sequence>
<evidence type="ECO:0000256" key="3">
    <source>
        <dbReference type="ARBA" id="ARBA00022989"/>
    </source>
</evidence>
<feature type="transmembrane region" description="Helical" evidence="5">
    <location>
        <begin position="182"/>
        <end position="210"/>
    </location>
</feature>
<evidence type="ECO:0000313" key="8">
    <source>
        <dbReference type="Proteomes" id="UP000199307"/>
    </source>
</evidence>
<organism evidence="7 8">
    <name type="scientific">Flavobacterium anhuiense</name>
    <dbReference type="NCBI Taxonomy" id="459526"/>
    <lineage>
        <taxon>Bacteria</taxon>
        <taxon>Pseudomonadati</taxon>
        <taxon>Bacteroidota</taxon>
        <taxon>Flavobacteriia</taxon>
        <taxon>Flavobacteriales</taxon>
        <taxon>Flavobacteriaceae</taxon>
        <taxon>Flavobacterium</taxon>
    </lineage>
</organism>
<keyword evidence="8" id="KW-1185">Reference proteome</keyword>
<dbReference type="Pfam" id="PF04932">
    <property type="entry name" value="Wzy_C"/>
    <property type="match status" value="1"/>
</dbReference>
<evidence type="ECO:0000313" key="7">
    <source>
        <dbReference type="EMBL" id="SCX95330.1"/>
    </source>
</evidence>
<evidence type="ECO:0000256" key="1">
    <source>
        <dbReference type="ARBA" id="ARBA00004141"/>
    </source>
</evidence>
<dbReference type="PANTHER" id="PTHR37422:SF13">
    <property type="entry name" value="LIPOPOLYSACCHARIDE BIOSYNTHESIS PROTEIN PA4999-RELATED"/>
    <property type="match status" value="1"/>
</dbReference>
<comment type="caution">
    <text evidence="7">The sequence shown here is derived from an EMBL/GenBank/DDBJ whole genome shotgun (WGS) entry which is preliminary data.</text>
</comment>
<keyword evidence="4 5" id="KW-0472">Membrane</keyword>
<dbReference type="InterPro" id="IPR051533">
    <property type="entry name" value="WaaL-like"/>
</dbReference>
<proteinExistence type="predicted"/>
<keyword evidence="7" id="KW-0436">Ligase</keyword>
<feature type="transmembrane region" description="Helical" evidence="5">
    <location>
        <begin position="216"/>
        <end position="235"/>
    </location>
</feature>
<comment type="subcellular location">
    <subcellularLocation>
        <location evidence="1">Membrane</location>
        <topology evidence="1">Multi-pass membrane protein</topology>
    </subcellularLocation>
</comment>
<feature type="transmembrane region" description="Helical" evidence="5">
    <location>
        <begin position="150"/>
        <end position="170"/>
    </location>
</feature>
<feature type="transmembrane region" description="Helical" evidence="5">
    <location>
        <begin position="53"/>
        <end position="73"/>
    </location>
</feature>
<evidence type="ECO:0000256" key="4">
    <source>
        <dbReference type="ARBA" id="ARBA00023136"/>
    </source>
</evidence>
<feature type="transmembrane region" description="Helical" evidence="5">
    <location>
        <begin position="108"/>
        <end position="130"/>
    </location>
</feature>
<dbReference type="RefSeq" id="WP_091129148.1">
    <property type="nucleotide sequence ID" value="NZ_FMVC01000001.1"/>
</dbReference>
<name>A0ABY0LB25_9FLAO</name>
<dbReference type="InterPro" id="IPR007016">
    <property type="entry name" value="O-antigen_ligase-rel_domated"/>
</dbReference>
<gene>
    <name evidence="7" type="ORF">SAMN02927916_0878</name>
</gene>
<feature type="transmembrane region" description="Helical" evidence="5">
    <location>
        <begin position="12"/>
        <end position="41"/>
    </location>
</feature>